<keyword evidence="3" id="KW-0813">Transport</keyword>
<evidence type="ECO:0000256" key="1">
    <source>
        <dbReference type="ARBA" id="ARBA00004141"/>
    </source>
</evidence>
<sequence>MIENIFLQISILLGITVSIAFIVRLLRQPLMIAYIVAGIIAGPVFLNVIHGDSSSFQAFAELGVVLLLFLVGLSLDFKYIRRVGKVAVVAGVGQVLFTGVIGWLLLTALGLGTFEALYLSIAITFSSTIIIIKLLSDKQDLESVYGRFTVGLLLVQDVIAITVMILFKTFFSGNGTWGALSIFLLKGGVLVAVIYFLARVLLPPLLNKVANSGEFLFLFTIAWCFGISSLVYWFGFSLEIGAVMAGISLGSSKYSLEIGSKIRPLRDFFIVLFFIILGSEMGVGNISVVLGPGLLLSLFILVGNPLILFVLFRVMRFTRRNCLLIGLTAAQVSEFGFILLFTGQQEGFVSDESLTLFTFVALVTIFISSYVVSYNEQLYRLLKPLFDFFGKDKYQQQEDVIEKYDVWVIGYHRIGWRICDELKAQGKKFAVIDYNPLVVDKAKHLGIPVYFGDVADVEFLSQVPLEKAKMIISTIHEEDDQLTLIRNVRDRSQKPYIIATLF</sequence>
<proteinExistence type="inferred from homology"/>
<evidence type="ECO:0000259" key="9">
    <source>
        <dbReference type="Pfam" id="PF02254"/>
    </source>
</evidence>
<keyword evidence="6 7" id="KW-0472">Membrane</keyword>
<evidence type="ECO:0000313" key="11">
    <source>
        <dbReference type="Proteomes" id="UP000228528"/>
    </source>
</evidence>
<dbReference type="GO" id="GO:0016020">
    <property type="term" value="C:membrane"/>
    <property type="evidence" value="ECO:0007669"/>
    <property type="project" value="UniProtKB-SubCell"/>
</dbReference>
<comment type="similarity">
    <text evidence="2">Belongs to the monovalent cation:proton antiporter 2 (CPA2) transporter (TC 2.A.37) family.</text>
</comment>
<dbReference type="Pfam" id="PF00999">
    <property type="entry name" value="Na_H_Exchanger"/>
    <property type="match status" value="1"/>
</dbReference>
<dbReference type="Pfam" id="PF02254">
    <property type="entry name" value="TrkA_N"/>
    <property type="match status" value="1"/>
</dbReference>
<dbReference type="Proteomes" id="UP000228528">
    <property type="component" value="Unassembled WGS sequence"/>
</dbReference>
<organism evidence="10 11">
    <name type="scientific">Candidatus Magasanikbacteria bacterium CG10_big_fil_rev_8_21_14_0_10_38_6</name>
    <dbReference type="NCBI Taxonomy" id="1974647"/>
    <lineage>
        <taxon>Bacteria</taxon>
        <taxon>Candidatus Magasanikiibacteriota</taxon>
    </lineage>
</organism>
<feature type="transmembrane region" description="Helical" evidence="7">
    <location>
        <begin position="268"/>
        <end position="288"/>
    </location>
</feature>
<feature type="transmembrane region" description="Helical" evidence="7">
    <location>
        <begin position="177"/>
        <end position="202"/>
    </location>
</feature>
<feature type="domain" description="RCK N-terminal" evidence="9">
    <location>
        <begin position="407"/>
        <end position="499"/>
    </location>
</feature>
<dbReference type="InterPro" id="IPR006153">
    <property type="entry name" value="Cation/H_exchanger_TM"/>
</dbReference>
<feature type="transmembrane region" description="Helical" evidence="7">
    <location>
        <begin position="117"/>
        <end position="136"/>
    </location>
</feature>
<evidence type="ECO:0000256" key="4">
    <source>
        <dbReference type="ARBA" id="ARBA00022692"/>
    </source>
</evidence>
<comment type="subcellular location">
    <subcellularLocation>
        <location evidence="1">Membrane</location>
        <topology evidence="1">Multi-pass membrane protein</topology>
    </subcellularLocation>
</comment>
<reference evidence="11" key="1">
    <citation type="submission" date="2017-09" db="EMBL/GenBank/DDBJ databases">
        <title>Depth-based differentiation of microbial function through sediment-hosted aquifers and enrichment of novel symbionts in the deep terrestrial subsurface.</title>
        <authorList>
            <person name="Probst A.J."/>
            <person name="Ladd B."/>
            <person name="Jarett J.K."/>
            <person name="Geller-Mcgrath D.E."/>
            <person name="Sieber C.M.K."/>
            <person name="Emerson J.B."/>
            <person name="Anantharaman K."/>
            <person name="Thomas B.C."/>
            <person name="Malmstrom R."/>
            <person name="Stieglmeier M."/>
            <person name="Klingl A."/>
            <person name="Woyke T."/>
            <person name="Ryan C.M."/>
            <person name="Banfield J.F."/>
        </authorList>
    </citation>
    <scope>NUCLEOTIDE SEQUENCE [LARGE SCALE GENOMIC DNA]</scope>
</reference>
<dbReference type="PANTHER" id="PTHR42751">
    <property type="entry name" value="SODIUM/HYDROGEN EXCHANGER FAMILY/TRKA DOMAIN PROTEIN"/>
    <property type="match status" value="1"/>
</dbReference>
<evidence type="ECO:0000313" key="10">
    <source>
        <dbReference type="EMBL" id="PIR77841.1"/>
    </source>
</evidence>
<feature type="transmembrane region" description="Helical" evidence="7">
    <location>
        <begin position="240"/>
        <end position="256"/>
    </location>
</feature>
<protein>
    <submittedName>
        <fullName evidence="10">Uncharacterized protein</fullName>
    </submittedName>
</protein>
<comment type="caution">
    <text evidence="10">The sequence shown here is derived from an EMBL/GenBank/DDBJ whole genome shotgun (WGS) entry which is preliminary data.</text>
</comment>
<dbReference type="GO" id="GO:0015297">
    <property type="term" value="F:antiporter activity"/>
    <property type="evidence" value="ECO:0007669"/>
    <property type="project" value="InterPro"/>
</dbReference>
<dbReference type="Gene3D" id="1.20.1530.20">
    <property type="match status" value="1"/>
</dbReference>
<name>A0A2M6P2C3_9BACT</name>
<feature type="transmembrane region" description="Helical" evidence="7">
    <location>
        <begin position="56"/>
        <end position="75"/>
    </location>
</feature>
<dbReference type="Gene3D" id="3.40.50.720">
    <property type="entry name" value="NAD(P)-binding Rossmann-like Domain"/>
    <property type="match status" value="1"/>
</dbReference>
<dbReference type="PANTHER" id="PTHR42751:SF3">
    <property type="entry name" value="SODIUM_GLUTAMATE SYMPORTER"/>
    <property type="match status" value="1"/>
</dbReference>
<feature type="transmembrane region" description="Helical" evidence="7">
    <location>
        <begin position="322"/>
        <end position="342"/>
    </location>
</feature>
<dbReference type="InterPro" id="IPR003148">
    <property type="entry name" value="RCK_N"/>
</dbReference>
<feature type="transmembrane region" description="Helical" evidence="7">
    <location>
        <begin position="87"/>
        <end position="111"/>
    </location>
</feature>
<dbReference type="SUPFAM" id="SSF51735">
    <property type="entry name" value="NAD(P)-binding Rossmann-fold domains"/>
    <property type="match status" value="1"/>
</dbReference>
<accession>A0A2M6P2C3</accession>
<feature type="transmembrane region" description="Helical" evidence="7">
    <location>
        <begin position="148"/>
        <end position="171"/>
    </location>
</feature>
<dbReference type="GO" id="GO:0006813">
    <property type="term" value="P:potassium ion transport"/>
    <property type="evidence" value="ECO:0007669"/>
    <property type="project" value="InterPro"/>
</dbReference>
<evidence type="ECO:0000256" key="6">
    <source>
        <dbReference type="ARBA" id="ARBA00023136"/>
    </source>
</evidence>
<evidence type="ECO:0000259" key="8">
    <source>
        <dbReference type="Pfam" id="PF00999"/>
    </source>
</evidence>
<dbReference type="InterPro" id="IPR038770">
    <property type="entry name" value="Na+/solute_symporter_sf"/>
</dbReference>
<evidence type="ECO:0000256" key="3">
    <source>
        <dbReference type="ARBA" id="ARBA00022448"/>
    </source>
</evidence>
<feature type="transmembrane region" description="Helical" evidence="7">
    <location>
        <begin position="6"/>
        <end position="23"/>
    </location>
</feature>
<feature type="transmembrane region" description="Helical" evidence="7">
    <location>
        <begin position="294"/>
        <end position="315"/>
    </location>
</feature>
<evidence type="ECO:0000256" key="2">
    <source>
        <dbReference type="ARBA" id="ARBA00005551"/>
    </source>
</evidence>
<keyword evidence="5 7" id="KW-1133">Transmembrane helix</keyword>
<keyword evidence="4 7" id="KW-0812">Transmembrane</keyword>
<dbReference type="GO" id="GO:1902600">
    <property type="term" value="P:proton transmembrane transport"/>
    <property type="evidence" value="ECO:0007669"/>
    <property type="project" value="InterPro"/>
</dbReference>
<dbReference type="AlphaFoldDB" id="A0A2M6P2C3"/>
<evidence type="ECO:0000256" key="5">
    <source>
        <dbReference type="ARBA" id="ARBA00022989"/>
    </source>
</evidence>
<dbReference type="InterPro" id="IPR036291">
    <property type="entry name" value="NAD(P)-bd_dom_sf"/>
</dbReference>
<feature type="domain" description="Cation/H+ exchanger transmembrane" evidence="8">
    <location>
        <begin position="16"/>
        <end position="371"/>
    </location>
</feature>
<feature type="transmembrane region" description="Helical" evidence="7">
    <location>
        <begin position="214"/>
        <end position="234"/>
    </location>
</feature>
<dbReference type="EMBL" id="PFBW01000013">
    <property type="protein sequence ID" value="PIR77841.1"/>
    <property type="molecule type" value="Genomic_DNA"/>
</dbReference>
<feature type="transmembrane region" description="Helical" evidence="7">
    <location>
        <begin position="30"/>
        <end position="50"/>
    </location>
</feature>
<gene>
    <name evidence="10" type="ORF">COU30_00285</name>
</gene>
<feature type="transmembrane region" description="Helical" evidence="7">
    <location>
        <begin position="354"/>
        <end position="373"/>
    </location>
</feature>
<feature type="non-terminal residue" evidence="10">
    <location>
        <position position="502"/>
    </location>
</feature>
<evidence type="ECO:0000256" key="7">
    <source>
        <dbReference type="SAM" id="Phobius"/>
    </source>
</evidence>